<keyword evidence="1" id="KW-0472">Membrane</keyword>
<gene>
    <name evidence="2" type="ORF">LX16_2440</name>
</gene>
<evidence type="ECO:0000256" key="1">
    <source>
        <dbReference type="SAM" id="Phobius"/>
    </source>
</evidence>
<dbReference type="RefSeq" id="WP_147138240.1">
    <property type="nucleotide sequence ID" value="NZ_BAABIJ010000002.1"/>
</dbReference>
<keyword evidence="1" id="KW-0812">Transmembrane</keyword>
<protein>
    <submittedName>
        <fullName evidence="2">Uncharacterized protein</fullName>
    </submittedName>
</protein>
<accession>A0A562V1L3</accession>
<feature type="transmembrane region" description="Helical" evidence="1">
    <location>
        <begin position="78"/>
        <end position="99"/>
    </location>
</feature>
<dbReference type="EMBL" id="VLLL01000006">
    <property type="protein sequence ID" value="TWJ11713.1"/>
    <property type="molecule type" value="Genomic_DNA"/>
</dbReference>
<feature type="transmembrane region" description="Helical" evidence="1">
    <location>
        <begin position="50"/>
        <end position="71"/>
    </location>
</feature>
<evidence type="ECO:0000313" key="3">
    <source>
        <dbReference type="Proteomes" id="UP000321617"/>
    </source>
</evidence>
<comment type="caution">
    <text evidence="2">The sequence shown here is derived from an EMBL/GenBank/DDBJ whole genome shotgun (WGS) entry which is preliminary data.</text>
</comment>
<dbReference type="Proteomes" id="UP000321617">
    <property type="component" value="Unassembled WGS sequence"/>
</dbReference>
<proteinExistence type="predicted"/>
<evidence type="ECO:0000313" key="2">
    <source>
        <dbReference type="EMBL" id="TWJ11713.1"/>
    </source>
</evidence>
<name>A0A562V1L3_9ACTN</name>
<keyword evidence="3" id="KW-1185">Reference proteome</keyword>
<keyword evidence="1" id="KW-1133">Transmembrane helix</keyword>
<organism evidence="2 3">
    <name type="scientific">Stackebrandtia albiflava</name>
    <dbReference type="NCBI Taxonomy" id="406432"/>
    <lineage>
        <taxon>Bacteria</taxon>
        <taxon>Bacillati</taxon>
        <taxon>Actinomycetota</taxon>
        <taxon>Actinomycetes</taxon>
        <taxon>Glycomycetales</taxon>
        <taxon>Glycomycetaceae</taxon>
        <taxon>Stackebrandtia</taxon>
    </lineage>
</organism>
<dbReference type="AlphaFoldDB" id="A0A562V1L3"/>
<reference evidence="2 3" key="1">
    <citation type="journal article" date="2013" name="Stand. Genomic Sci.">
        <title>Genomic Encyclopedia of Type Strains, Phase I: The one thousand microbial genomes (KMG-I) project.</title>
        <authorList>
            <person name="Kyrpides N.C."/>
            <person name="Woyke T."/>
            <person name="Eisen J.A."/>
            <person name="Garrity G."/>
            <person name="Lilburn T.G."/>
            <person name="Beck B.J."/>
            <person name="Whitman W.B."/>
            <person name="Hugenholtz P."/>
            <person name="Klenk H.P."/>
        </authorList>
    </citation>
    <scope>NUCLEOTIDE SEQUENCE [LARGE SCALE GENOMIC DNA]</scope>
    <source>
        <strain evidence="2 3">DSM 45044</strain>
    </source>
</reference>
<sequence>MELRIGIAVAALAVAGLVTAGLSAAALGTAKAWAKWPVEGRRPKSTVPPWIGVVIGVALCGAAAGAGASLAPLPKPMMWYGGIGVAAVLGVALSGWGAAKLAGKIELSALINSPSPGGGDLQRATPHHVPQPNVMTESRPESEIAYGEPYPGLVAQRGGHEVIGRDAYAPVVPSPSSSPEVVAGQAPEAFTDGLHTTTPSSGSPAIRHTAFDTADADPELPEDATPGWVYTDEADQWYLVVAFADRLRLMRLGDFTVADAASIDGELRLSGSIEMTVWPVEEQSTEE</sequence>
<dbReference type="OrthoDB" id="5183468at2"/>